<dbReference type="Proteomes" id="UP001496720">
    <property type="component" value="Unassembled WGS sequence"/>
</dbReference>
<dbReference type="EMBL" id="JBEOZY010000034">
    <property type="protein sequence ID" value="MER6168053.1"/>
    <property type="molecule type" value="Genomic_DNA"/>
</dbReference>
<reference evidence="1 2" key="1">
    <citation type="submission" date="2024-06" db="EMBL/GenBank/DDBJ databases">
        <title>The Natural Products Discovery Center: Release of the First 8490 Sequenced Strains for Exploring Actinobacteria Biosynthetic Diversity.</title>
        <authorList>
            <person name="Kalkreuter E."/>
            <person name="Kautsar S.A."/>
            <person name="Yang D."/>
            <person name="Bader C.D."/>
            <person name="Teijaro C.N."/>
            <person name="Fluegel L."/>
            <person name="Davis C.M."/>
            <person name="Simpson J.R."/>
            <person name="Lauterbach L."/>
            <person name="Steele A.D."/>
            <person name="Gui C."/>
            <person name="Meng S."/>
            <person name="Li G."/>
            <person name="Viehrig K."/>
            <person name="Ye F."/>
            <person name="Su P."/>
            <person name="Kiefer A.F."/>
            <person name="Nichols A."/>
            <person name="Cepeda A.J."/>
            <person name="Yan W."/>
            <person name="Fan B."/>
            <person name="Jiang Y."/>
            <person name="Adhikari A."/>
            <person name="Zheng C.-J."/>
            <person name="Schuster L."/>
            <person name="Cowan T.M."/>
            <person name="Smanski M.J."/>
            <person name="Chevrette M.G."/>
            <person name="De Carvalho L.P.S."/>
            <person name="Shen B."/>
        </authorList>
    </citation>
    <scope>NUCLEOTIDE SEQUENCE [LARGE SCALE GENOMIC DNA]</scope>
    <source>
        <strain evidence="1 2">NPDC001615</strain>
    </source>
</reference>
<protein>
    <submittedName>
        <fullName evidence="1">Uncharacterized protein</fullName>
    </submittedName>
</protein>
<evidence type="ECO:0000313" key="1">
    <source>
        <dbReference type="EMBL" id="MER6168053.1"/>
    </source>
</evidence>
<accession>A0ABV1T254</accession>
<name>A0ABV1T254_9ACTN</name>
<organism evidence="1 2">
    <name type="scientific">Streptomyces violaceorubidus</name>
    <dbReference type="NCBI Taxonomy" id="284042"/>
    <lineage>
        <taxon>Bacteria</taxon>
        <taxon>Bacillati</taxon>
        <taxon>Actinomycetota</taxon>
        <taxon>Actinomycetes</taxon>
        <taxon>Kitasatosporales</taxon>
        <taxon>Streptomycetaceae</taxon>
        <taxon>Streptomyces</taxon>
    </lineage>
</organism>
<gene>
    <name evidence="1" type="ORF">ABT188_26475</name>
</gene>
<sequence length="135" mass="13891">MDGMITARGGRTAAAYTAADLTEPMLIVYRGSAAVVEIAALLASGRTAVVLAPVPGTTPADVERAERLAHQGALLATELGIKAVPRGEAGTRPAWQVVGDVAEATRAWLVVAGPEAEPLVGHIERPLLVIPEQPA</sequence>
<evidence type="ECO:0000313" key="2">
    <source>
        <dbReference type="Proteomes" id="UP001496720"/>
    </source>
</evidence>
<keyword evidence="2" id="KW-1185">Reference proteome</keyword>
<proteinExistence type="predicted"/>
<comment type="caution">
    <text evidence="1">The sequence shown here is derived from an EMBL/GenBank/DDBJ whole genome shotgun (WGS) entry which is preliminary data.</text>
</comment>
<dbReference type="RefSeq" id="WP_352149452.1">
    <property type="nucleotide sequence ID" value="NZ_JBEOZY010000034.1"/>
</dbReference>